<dbReference type="InterPro" id="IPR036188">
    <property type="entry name" value="FAD/NAD-bd_sf"/>
</dbReference>
<dbReference type="GO" id="GO:0071949">
    <property type="term" value="F:FAD binding"/>
    <property type="evidence" value="ECO:0007669"/>
    <property type="project" value="InterPro"/>
</dbReference>
<feature type="domain" description="FAD-binding" evidence="2">
    <location>
        <begin position="8"/>
        <end position="288"/>
    </location>
</feature>
<dbReference type="Gene3D" id="3.30.9.10">
    <property type="entry name" value="D-Amino Acid Oxidase, subunit A, domain 2"/>
    <property type="match status" value="1"/>
</dbReference>
<dbReference type="Pfam" id="PF01494">
    <property type="entry name" value="FAD_binding_3"/>
    <property type="match status" value="1"/>
</dbReference>
<dbReference type="Gene3D" id="3.50.50.60">
    <property type="entry name" value="FAD/NAD(P)-binding domain"/>
    <property type="match status" value="1"/>
</dbReference>
<reference evidence="3" key="1">
    <citation type="submission" date="2018-05" db="EMBL/GenBank/DDBJ databases">
        <authorList>
            <person name="Lanie J.A."/>
            <person name="Ng W.-L."/>
            <person name="Kazmierczak K.M."/>
            <person name="Andrzejewski T.M."/>
            <person name="Davidsen T.M."/>
            <person name="Wayne K.J."/>
            <person name="Tettelin H."/>
            <person name="Glass J.I."/>
            <person name="Rusch D."/>
            <person name="Podicherti R."/>
            <person name="Tsui H.-C.T."/>
            <person name="Winkler M.E."/>
        </authorList>
    </citation>
    <scope>NUCLEOTIDE SEQUENCE</scope>
</reference>
<evidence type="ECO:0000313" key="3">
    <source>
        <dbReference type="EMBL" id="SVA55214.1"/>
    </source>
</evidence>
<feature type="non-terminal residue" evidence="3">
    <location>
        <position position="288"/>
    </location>
</feature>
<dbReference type="AlphaFoldDB" id="A0A381WRU3"/>
<dbReference type="SUPFAM" id="SSF51905">
    <property type="entry name" value="FAD/NAD(P)-binding domain"/>
    <property type="match status" value="1"/>
</dbReference>
<dbReference type="PANTHER" id="PTHR43476:SF3">
    <property type="entry name" value="FAD-BINDING MONOOXYGENASE"/>
    <property type="match status" value="1"/>
</dbReference>
<accession>A0A381WRU3</accession>
<dbReference type="GO" id="GO:0016491">
    <property type="term" value="F:oxidoreductase activity"/>
    <property type="evidence" value="ECO:0007669"/>
    <property type="project" value="UniProtKB-KW"/>
</dbReference>
<evidence type="ECO:0000256" key="1">
    <source>
        <dbReference type="ARBA" id="ARBA00023002"/>
    </source>
</evidence>
<proteinExistence type="predicted"/>
<dbReference type="PANTHER" id="PTHR43476">
    <property type="entry name" value="3-(3-HYDROXY-PHENYL)PROPIONATE/3-HYDROXYCINNAMIC ACID HYDROXYLASE"/>
    <property type="match status" value="1"/>
</dbReference>
<organism evidence="3">
    <name type="scientific">marine metagenome</name>
    <dbReference type="NCBI Taxonomy" id="408172"/>
    <lineage>
        <taxon>unclassified sequences</taxon>
        <taxon>metagenomes</taxon>
        <taxon>ecological metagenomes</taxon>
    </lineage>
</organism>
<dbReference type="InterPro" id="IPR050631">
    <property type="entry name" value="PheA/TfdB_FAD_monoxygenase"/>
</dbReference>
<dbReference type="PRINTS" id="PR00420">
    <property type="entry name" value="RNGMNOXGNASE"/>
</dbReference>
<dbReference type="EMBL" id="UINC01012673">
    <property type="protein sequence ID" value="SVA55214.1"/>
    <property type="molecule type" value="Genomic_DNA"/>
</dbReference>
<evidence type="ECO:0000259" key="2">
    <source>
        <dbReference type="Pfam" id="PF01494"/>
    </source>
</evidence>
<sequence length="288" mass="33257">MNQVEEKFDVAIVGLGPVGSLLALFLNKAGLSVMGIDRDRDIFPLPRAVTINDEGLRIIQKIGLEDVYLENSTVIDGAEFINSEHERIGEALEAKDLITKNAWNPIRFFHQPIIDKKIRKRLMDSGNKIFLEENLINIEQKEENILIKTQNVKTNEKSYFTSKFLVGADGGSSTVGKLLSIEREDLDYNREWVVVDVKLKEQVKMSNMAAQICDPKRLATYIPGHFPYKRWEFLILDDEDRNEMEKKETIHELLDPWLKPDQYTIIRSAIYQFHSVLAKNFRINNCFL</sequence>
<gene>
    <name evidence="3" type="ORF">METZ01_LOCUS108068</name>
</gene>
<name>A0A381WRU3_9ZZZZ</name>
<keyword evidence="1" id="KW-0560">Oxidoreductase</keyword>
<protein>
    <recommendedName>
        <fullName evidence="2">FAD-binding domain-containing protein</fullName>
    </recommendedName>
</protein>
<dbReference type="InterPro" id="IPR002938">
    <property type="entry name" value="FAD-bd"/>
</dbReference>